<evidence type="ECO:0000313" key="11">
    <source>
        <dbReference type="Proteomes" id="UP000501802"/>
    </source>
</evidence>
<feature type="compositionally biased region" description="Polar residues" evidence="6">
    <location>
        <begin position="605"/>
        <end position="616"/>
    </location>
</feature>
<dbReference type="EMBL" id="CP050063">
    <property type="protein sequence ID" value="QIP12724.1"/>
    <property type="molecule type" value="Genomic_DNA"/>
</dbReference>
<dbReference type="InterPro" id="IPR011712">
    <property type="entry name" value="Sig_transdc_His_kin_sub3_dim/P"/>
</dbReference>
<dbReference type="Pfam" id="PF02518">
    <property type="entry name" value="HATPase_c"/>
    <property type="match status" value="1"/>
</dbReference>
<evidence type="ECO:0000256" key="3">
    <source>
        <dbReference type="ARBA" id="ARBA00023012"/>
    </source>
</evidence>
<dbReference type="Proteomes" id="UP000501802">
    <property type="component" value="Chromosome"/>
</dbReference>
<dbReference type="GO" id="GO:0016020">
    <property type="term" value="C:membrane"/>
    <property type="evidence" value="ECO:0007669"/>
    <property type="project" value="InterPro"/>
</dbReference>
<organism evidence="10 11">
    <name type="scientific">Spirosoma aureum</name>
    <dbReference type="NCBI Taxonomy" id="2692134"/>
    <lineage>
        <taxon>Bacteria</taxon>
        <taxon>Pseudomonadati</taxon>
        <taxon>Bacteroidota</taxon>
        <taxon>Cytophagia</taxon>
        <taxon>Cytophagales</taxon>
        <taxon>Cytophagaceae</taxon>
        <taxon>Spirosoma</taxon>
    </lineage>
</organism>
<dbReference type="GO" id="GO:0000155">
    <property type="term" value="F:phosphorelay sensor kinase activity"/>
    <property type="evidence" value="ECO:0007669"/>
    <property type="project" value="InterPro"/>
</dbReference>
<keyword evidence="5" id="KW-0175">Coiled coil</keyword>
<keyword evidence="11" id="KW-1185">Reference proteome</keyword>
<proteinExistence type="predicted"/>
<dbReference type="Gene3D" id="1.25.40.10">
    <property type="entry name" value="Tetratricopeptide repeat domain"/>
    <property type="match status" value="2"/>
</dbReference>
<feature type="repeat" description="TPR" evidence="4">
    <location>
        <begin position="291"/>
        <end position="324"/>
    </location>
</feature>
<feature type="chain" id="PRO_5026311452" evidence="8">
    <location>
        <begin position="25"/>
        <end position="644"/>
    </location>
</feature>
<keyword evidence="4" id="KW-0802">TPR repeat</keyword>
<dbReference type="InterPro" id="IPR011990">
    <property type="entry name" value="TPR-like_helical_dom_sf"/>
</dbReference>
<dbReference type="InterPro" id="IPR005467">
    <property type="entry name" value="His_kinase_dom"/>
</dbReference>
<keyword evidence="2" id="KW-0418">Kinase</keyword>
<dbReference type="SUPFAM" id="SSF55874">
    <property type="entry name" value="ATPase domain of HSP90 chaperone/DNA topoisomerase II/histidine kinase"/>
    <property type="match status" value="1"/>
</dbReference>
<accession>A0A6G9AK53</accession>
<evidence type="ECO:0000256" key="5">
    <source>
        <dbReference type="SAM" id="Coils"/>
    </source>
</evidence>
<evidence type="ECO:0000256" key="4">
    <source>
        <dbReference type="PROSITE-ProRule" id="PRU00339"/>
    </source>
</evidence>
<keyword evidence="3" id="KW-0902">Two-component regulatory system</keyword>
<sequence length="644" mass="72316">MKHGYLIAVLLVGLQISGLPDAFAQVPQTLDSVVVYLKHHTSKDTNYVRALNVMGRELHSGANPDYTKADSVLQVSEHLATQLQYGMGLAKAYTNRASIYYLTGRHQQALDYFQRALTAAENYKLNPRFICGAISNVAAALSKLQQYDQVVATELRSLRLQEQYNVQPRIATTYGGIGNAYRDLNKPREALSYYQQALALMHVEKNTSGMAIIENNIGVCYDGLERYDKSLTYYKLALKHATEIQFALLQADILVNIGLALKLAKRPQEGLPFVERSLAIAQKQQNKASMATAYFNLGQIYEELKQYTPAEKHLKKALDLATEIGNKKRIADYTQGLADLYGGMKNFQQAYVFQLEKNKQIDSTTAVRTSAEVQRLVAQYKAEKKEQQIKLLHQQAQLREKELINKRLQTNGLLIGGALLLLLGAAISAWLLNRARLHRLEEAQRLRKQIAHDLHDEVGSTLSSISLLSGMVNSLIAQKRPESVERAVQKINTDARQILEAMDEIIWTINPGNDSLQRIALRLQEYAQPLMESKNIRFSFVTDPALYAVPISMEVRRSLYLIGKEAINNLIKYSEATEATVRFERKNNQLQVLIEDNGRGFDPAQPSQRTGQSSMKQRAEAMGGILKIHSSPGQGTRLQLVVDQ</sequence>
<evidence type="ECO:0000259" key="9">
    <source>
        <dbReference type="PROSITE" id="PS50109"/>
    </source>
</evidence>
<feature type="domain" description="Histidine kinase" evidence="9">
    <location>
        <begin position="449"/>
        <end position="644"/>
    </location>
</feature>
<dbReference type="InterPro" id="IPR050482">
    <property type="entry name" value="Sensor_HK_TwoCompSys"/>
</dbReference>
<dbReference type="GO" id="GO:0046983">
    <property type="term" value="F:protein dimerization activity"/>
    <property type="evidence" value="ECO:0007669"/>
    <property type="project" value="InterPro"/>
</dbReference>
<dbReference type="Pfam" id="PF13181">
    <property type="entry name" value="TPR_8"/>
    <property type="match status" value="1"/>
</dbReference>
<dbReference type="SUPFAM" id="SSF48452">
    <property type="entry name" value="TPR-like"/>
    <property type="match status" value="3"/>
</dbReference>
<gene>
    <name evidence="10" type="ORF">G8759_08840</name>
</gene>
<dbReference type="Pfam" id="PF13424">
    <property type="entry name" value="TPR_12"/>
    <property type="match status" value="2"/>
</dbReference>
<dbReference type="InterPro" id="IPR036890">
    <property type="entry name" value="HATPase_C_sf"/>
</dbReference>
<keyword evidence="1" id="KW-0808">Transferase</keyword>
<dbReference type="Gene3D" id="3.30.565.10">
    <property type="entry name" value="Histidine kinase-like ATPase, C-terminal domain"/>
    <property type="match status" value="1"/>
</dbReference>
<feature type="transmembrane region" description="Helical" evidence="7">
    <location>
        <begin position="413"/>
        <end position="432"/>
    </location>
</feature>
<evidence type="ECO:0000313" key="10">
    <source>
        <dbReference type="EMBL" id="QIP12724.1"/>
    </source>
</evidence>
<dbReference type="PANTHER" id="PTHR24421:SF58">
    <property type="entry name" value="SIGNAL TRANSDUCTION HISTIDINE-PROTEIN KINASE_PHOSPHATASE UHPB"/>
    <property type="match status" value="1"/>
</dbReference>
<evidence type="ECO:0000256" key="8">
    <source>
        <dbReference type="SAM" id="SignalP"/>
    </source>
</evidence>
<feature type="signal peptide" evidence="8">
    <location>
        <begin position="1"/>
        <end position="24"/>
    </location>
</feature>
<dbReference type="Pfam" id="PF00515">
    <property type="entry name" value="TPR_1"/>
    <property type="match status" value="1"/>
</dbReference>
<name>A0A6G9AK53_9BACT</name>
<dbReference type="PROSITE" id="PS50293">
    <property type="entry name" value="TPR_REGION"/>
    <property type="match status" value="2"/>
</dbReference>
<feature type="repeat" description="TPR" evidence="4">
    <location>
        <begin position="171"/>
        <end position="204"/>
    </location>
</feature>
<dbReference type="KEGG" id="spib:G8759_08840"/>
<dbReference type="RefSeq" id="WP_167207107.1">
    <property type="nucleotide sequence ID" value="NZ_CP050063.1"/>
</dbReference>
<evidence type="ECO:0000256" key="1">
    <source>
        <dbReference type="ARBA" id="ARBA00022679"/>
    </source>
</evidence>
<feature type="repeat" description="TPR" evidence="4">
    <location>
        <begin position="90"/>
        <end position="123"/>
    </location>
</feature>
<evidence type="ECO:0000256" key="6">
    <source>
        <dbReference type="SAM" id="MobiDB-lite"/>
    </source>
</evidence>
<reference evidence="10 11" key="1">
    <citation type="submission" date="2020-03" db="EMBL/GenBank/DDBJ databases">
        <authorList>
            <person name="Kim M.K."/>
        </authorList>
    </citation>
    <scope>NUCLEOTIDE SEQUENCE [LARGE SCALE GENOMIC DNA]</scope>
    <source>
        <strain evidence="10 11">BT328</strain>
    </source>
</reference>
<dbReference type="InterPro" id="IPR003594">
    <property type="entry name" value="HATPase_dom"/>
</dbReference>
<dbReference type="PROSITE" id="PS50005">
    <property type="entry name" value="TPR"/>
    <property type="match status" value="3"/>
</dbReference>
<feature type="region of interest" description="Disordered" evidence="6">
    <location>
        <begin position="597"/>
        <end position="618"/>
    </location>
</feature>
<dbReference type="Gene3D" id="1.20.5.1930">
    <property type="match status" value="1"/>
</dbReference>
<evidence type="ECO:0000256" key="7">
    <source>
        <dbReference type="SAM" id="Phobius"/>
    </source>
</evidence>
<dbReference type="SMART" id="SM00028">
    <property type="entry name" value="TPR"/>
    <property type="match status" value="6"/>
</dbReference>
<feature type="coiled-coil region" evidence="5">
    <location>
        <begin position="370"/>
        <end position="402"/>
    </location>
</feature>
<protein>
    <submittedName>
        <fullName evidence="10">Tetratricopeptide repeat protein</fullName>
    </submittedName>
</protein>
<evidence type="ECO:0000256" key="2">
    <source>
        <dbReference type="ARBA" id="ARBA00022777"/>
    </source>
</evidence>
<dbReference type="PROSITE" id="PS50109">
    <property type="entry name" value="HIS_KIN"/>
    <property type="match status" value="1"/>
</dbReference>
<keyword evidence="8" id="KW-0732">Signal</keyword>
<keyword evidence="7" id="KW-1133">Transmembrane helix</keyword>
<dbReference type="PANTHER" id="PTHR24421">
    <property type="entry name" value="NITRATE/NITRITE SENSOR PROTEIN NARX-RELATED"/>
    <property type="match status" value="1"/>
</dbReference>
<dbReference type="InterPro" id="IPR019734">
    <property type="entry name" value="TPR_rpt"/>
</dbReference>
<dbReference type="AlphaFoldDB" id="A0A6G9AK53"/>
<dbReference type="Pfam" id="PF07730">
    <property type="entry name" value="HisKA_3"/>
    <property type="match status" value="1"/>
</dbReference>
<keyword evidence="7" id="KW-0472">Membrane</keyword>
<dbReference type="CDD" id="cd16917">
    <property type="entry name" value="HATPase_UhpB-NarQ-NarX-like"/>
    <property type="match status" value="1"/>
</dbReference>
<keyword evidence="7" id="KW-0812">Transmembrane</keyword>